<dbReference type="EMBL" id="RXIC02000025">
    <property type="protein sequence ID" value="KAB1206497.1"/>
    <property type="molecule type" value="Genomic_DNA"/>
</dbReference>
<organism evidence="2 3">
    <name type="scientific">Morella rubra</name>
    <name type="common">Chinese bayberry</name>
    <dbReference type="NCBI Taxonomy" id="262757"/>
    <lineage>
        <taxon>Eukaryota</taxon>
        <taxon>Viridiplantae</taxon>
        <taxon>Streptophyta</taxon>
        <taxon>Embryophyta</taxon>
        <taxon>Tracheophyta</taxon>
        <taxon>Spermatophyta</taxon>
        <taxon>Magnoliopsida</taxon>
        <taxon>eudicotyledons</taxon>
        <taxon>Gunneridae</taxon>
        <taxon>Pentapetalae</taxon>
        <taxon>rosids</taxon>
        <taxon>fabids</taxon>
        <taxon>Fagales</taxon>
        <taxon>Myricaceae</taxon>
        <taxon>Morella</taxon>
    </lineage>
</organism>
<protein>
    <submittedName>
        <fullName evidence="2">Uncharacterized protein</fullName>
    </submittedName>
</protein>
<comment type="caution">
    <text evidence="2">The sequence shown here is derived from an EMBL/GenBank/DDBJ whole genome shotgun (WGS) entry which is preliminary data.</text>
</comment>
<sequence>MSSSRHTRSSQRTPASVGSKGKKKAGPPKNPLPLLKTTSTGQVSAKIVLFKTFEIEKLLLGDGLIFKWFSENGFGFQEMFEFQGWGTL</sequence>
<feature type="compositionally biased region" description="Low complexity" evidence="1">
    <location>
        <begin position="10"/>
        <end position="19"/>
    </location>
</feature>
<proteinExistence type="predicted"/>
<name>A0A6A1V3S4_9ROSI</name>
<evidence type="ECO:0000313" key="3">
    <source>
        <dbReference type="Proteomes" id="UP000516437"/>
    </source>
</evidence>
<reference evidence="2 3" key="1">
    <citation type="journal article" date="2019" name="Plant Biotechnol. J.">
        <title>The red bayberry genome and genetic basis of sex determination.</title>
        <authorList>
            <person name="Jia H.M."/>
            <person name="Jia H.J."/>
            <person name="Cai Q.L."/>
            <person name="Wang Y."/>
            <person name="Zhao H.B."/>
            <person name="Yang W.F."/>
            <person name="Wang G.Y."/>
            <person name="Li Y.H."/>
            <person name="Zhan D.L."/>
            <person name="Shen Y.T."/>
            <person name="Niu Q.F."/>
            <person name="Chang L."/>
            <person name="Qiu J."/>
            <person name="Zhao L."/>
            <person name="Xie H.B."/>
            <person name="Fu W.Y."/>
            <person name="Jin J."/>
            <person name="Li X.W."/>
            <person name="Jiao Y."/>
            <person name="Zhou C.C."/>
            <person name="Tu T."/>
            <person name="Chai C.Y."/>
            <person name="Gao J.L."/>
            <person name="Fan L.J."/>
            <person name="van de Weg E."/>
            <person name="Wang J.Y."/>
            <person name="Gao Z.S."/>
        </authorList>
    </citation>
    <scope>NUCLEOTIDE SEQUENCE [LARGE SCALE GENOMIC DNA]</scope>
    <source>
        <tissue evidence="2">Leaves</tissue>
    </source>
</reference>
<gene>
    <name evidence="2" type="ORF">CJ030_MR7G000047</name>
</gene>
<dbReference type="Proteomes" id="UP000516437">
    <property type="component" value="Chromosome 7"/>
</dbReference>
<evidence type="ECO:0000313" key="2">
    <source>
        <dbReference type="EMBL" id="KAB1206497.1"/>
    </source>
</evidence>
<feature type="region of interest" description="Disordered" evidence="1">
    <location>
        <begin position="1"/>
        <end position="37"/>
    </location>
</feature>
<evidence type="ECO:0000256" key="1">
    <source>
        <dbReference type="SAM" id="MobiDB-lite"/>
    </source>
</evidence>
<keyword evidence="3" id="KW-1185">Reference proteome</keyword>
<dbReference type="AlphaFoldDB" id="A0A6A1V3S4"/>
<accession>A0A6A1V3S4</accession>